<name>A0ABD0YVN2_9HEMI</name>
<dbReference type="Proteomes" id="UP001558652">
    <property type="component" value="Unassembled WGS sequence"/>
</dbReference>
<dbReference type="EMBL" id="JBFDAA010000007">
    <property type="protein sequence ID" value="KAL1130642.1"/>
    <property type="molecule type" value="Genomic_DNA"/>
</dbReference>
<keyword evidence="2" id="KW-1185">Reference proteome</keyword>
<evidence type="ECO:0000313" key="2">
    <source>
        <dbReference type="Proteomes" id="UP001558652"/>
    </source>
</evidence>
<reference evidence="1 2" key="1">
    <citation type="submission" date="2024-07" db="EMBL/GenBank/DDBJ databases">
        <title>Chromosome-level genome assembly of the water stick insect Ranatra chinensis (Heteroptera: Nepidae).</title>
        <authorList>
            <person name="Liu X."/>
        </authorList>
    </citation>
    <scope>NUCLEOTIDE SEQUENCE [LARGE SCALE GENOMIC DNA]</scope>
    <source>
        <strain evidence="1">Cailab_2021Rc</strain>
        <tissue evidence="1">Muscle</tissue>
    </source>
</reference>
<comment type="caution">
    <text evidence="1">The sequence shown here is derived from an EMBL/GenBank/DDBJ whole genome shotgun (WGS) entry which is preliminary data.</text>
</comment>
<gene>
    <name evidence="1" type="ORF">AAG570_011884</name>
</gene>
<dbReference type="AlphaFoldDB" id="A0ABD0YVN2"/>
<proteinExistence type="predicted"/>
<organism evidence="1 2">
    <name type="scientific">Ranatra chinensis</name>
    <dbReference type="NCBI Taxonomy" id="642074"/>
    <lineage>
        <taxon>Eukaryota</taxon>
        <taxon>Metazoa</taxon>
        <taxon>Ecdysozoa</taxon>
        <taxon>Arthropoda</taxon>
        <taxon>Hexapoda</taxon>
        <taxon>Insecta</taxon>
        <taxon>Pterygota</taxon>
        <taxon>Neoptera</taxon>
        <taxon>Paraneoptera</taxon>
        <taxon>Hemiptera</taxon>
        <taxon>Heteroptera</taxon>
        <taxon>Panheteroptera</taxon>
        <taxon>Nepomorpha</taxon>
        <taxon>Nepidae</taxon>
        <taxon>Ranatrinae</taxon>
        <taxon>Ranatra</taxon>
    </lineage>
</organism>
<evidence type="ECO:0000313" key="1">
    <source>
        <dbReference type="EMBL" id="KAL1130642.1"/>
    </source>
</evidence>
<protein>
    <submittedName>
        <fullName evidence="1">Uncharacterized protein</fullName>
    </submittedName>
</protein>
<sequence length="175" mass="19455">MLRRVLICQRSWRQLPRALAGRCNASEITVGSRTQIKHRNSATGMDERGHGRYGLDDNTGMIAWEEGEGACRLSTVKDPIEQDQLVKDWGAWSSEVDGVLKVPFTAWSTPEDQAPQQNDRGAYGDLEEWLTEAAQTAAHLEAIDKSFLTAIRTSVYPGTWTTCGDNKFPYIPPTG</sequence>
<accession>A0ABD0YVN2</accession>